<keyword evidence="4 6" id="KW-0472">Membrane</keyword>
<keyword evidence="3 6" id="KW-1133">Transmembrane helix</keyword>
<feature type="transmembrane region" description="Helical" evidence="6">
    <location>
        <begin position="448"/>
        <end position="469"/>
    </location>
</feature>
<dbReference type="GO" id="GO:0012505">
    <property type="term" value="C:endomembrane system"/>
    <property type="evidence" value="ECO:0007669"/>
    <property type="project" value="UniProtKB-SubCell"/>
</dbReference>
<feature type="chain" id="PRO_5026214993" description="Endopeptidase S2P" evidence="7">
    <location>
        <begin position="18"/>
        <end position="470"/>
    </location>
</feature>
<comment type="caution">
    <text evidence="9">The sequence shown here is derived from an EMBL/GenBank/DDBJ whole genome shotgun (WGS) entry which is preliminary data.</text>
</comment>
<evidence type="ECO:0000256" key="5">
    <source>
        <dbReference type="ARBA" id="ARBA00032658"/>
    </source>
</evidence>
<organism evidence="9 10">
    <name type="scientific">Aphanomyces euteiches</name>
    <dbReference type="NCBI Taxonomy" id="100861"/>
    <lineage>
        <taxon>Eukaryota</taxon>
        <taxon>Sar</taxon>
        <taxon>Stramenopiles</taxon>
        <taxon>Oomycota</taxon>
        <taxon>Saprolegniomycetes</taxon>
        <taxon>Saprolegniales</taxon>
        <taxon>Verrucalvaceae</taxon>
        <taxon>Aphanomyces</taxon>
    </lineage>
</organism>
<reference evidence="9 10" key="1">
    <citation type="submission" date="2019-07" db="EMBL/GenBank/DDBJ databases">
        <title>Genomics analysis of Aphanomyces spp. identifies a new class of oomycete effector associated with host adaptation.</title>
        <authorList>
            <person name="Gaulin E."/>
        </authorList>
    </citation>
    <scope>NUCLEOTIDE SEQUENCE [LARGE SCALE GENOMIC DNA]</scope>
    <source>
        <strain evidence="9 10">ATCC 201684</strain>
    </source>
</reference>
<feature type="transmembrane region" description="Helical" evidence="6">
    <location>
        <begin position="138"/>
        <end position="164"/>
    </location>
</feature>
<evidence type="ECO:0000256" key="6">
    <source>
        <dbReference type="SAM" id="Phobius"/>
    </source>
</evidence>
<comment type="subcellular location">
    <subcellularLocation>
        <location evidence="1">Endomembrane system</location>
        <topology evidence="1">Multi-pass membrane protein</topology>
    </subcellularLocation>
</comment>
<dbReference type="InterPro" id="IPR008915">
    <property type="entry name" value="Peptidase_M50"/>
</dbReference>
<proteinExistence type="predicted"/>
<name>A0A6G0X0B4_9STRA</name>
<dbReference type="EMBL" id="VJMJ01000122">
    <property type="protein sequence ID" value="KAF0733320.1"/>
    <property type="molecule type" value="Genomic_DNA"/>
</dbReference>
<dbReference type="PANTHER" id="PTHR13325">
    <property type="entry name" value="PROTEASE M50 MEMBRANE-BOUND TRANSCRIPTION FACTOR SITE 2 PROTEASE"/>
    <property type="match status" value="1"/>
</dbReference>
<feature type="transmembrane region" description="Helical" evidence="6">
    <location>
        <begin position="62"/>
        <end position="86"/>
    </location>
</feature>
<keyword evidence="7" id="KW-0732">Signal</keyword>
<dbReference type="GO" id="GO:0016020">
    <property type="term" value="C:membrane"/>
    <property type="evidence" value="ECO:0007669"/>
    <property type="project" value="InterPro"/>
</dbReference>
<feature type="transmembrane region" description="Helical" evidence="6">
    <location>
        <begin position="107"/>
        <end position="132"/>
    </location>
</feature>
<evidence type="ECO:0000313" key="10">
    <source>
        <dbReference type="Proteomes" id="UP000481153"/>
    </source>
</evidence>
<evidence type="ECO:0000256" key="7">
    <source>
        <dbReference type="SAM" id="SignalP"/>
    </source>
</evidence>
<feature type="signal peptide" evidence="7">
    <location>
        <begin position="1"/>
        <end position="17"/>
    </location>
</feature>
<dbReference type="AlphaFoldDB" id="A0A6G0X0B4"/>
<dbReference type="PRINTS" id="PR01000">
    <property type="entry name" value="SREBPS2PTASE"/>
</dbReference>
<dbReference type="PANTHER" id="PTHR13325:SF3">
    <property type="entry name" value="MEMBRANE-BOUND TRANSCRIPTION FACTOR SITE-2 PROTEASE"/>
    <property type="match status" value="1"/>
</dbReference>
<feature type="transmembrane region" description="Helical" evidence="6">
    <location>
        <begin position="185"/>
        <end position="211"/>
    </location>
</feature>
<dbReference type="GO" id="GO:0005737">
    <property type="term" value="C:cytoplasm"/>
    <property type="evidence" value="ECO:0007669"/>
    <property type="project" value="TreeGrafter"/>
</dbReference>
<keyword evidence="10" id="KW-1185">Reference proteome</keyword>
<evidence type="ECO:0000256" key="4">
    <source>
        <dbReference type="ARBA" id="ARBA00023136"/>
    </source>
</evidence>
<dbReference type="GO" id="GO:0031293">
    <property type="term" value="P:membrane protein intracellular domain proteolysis"/>
    <property type="evidence" value="ECO:0007669"/>
    <property type="project" value="TreeGrafter"/>
</dbReference>
<evidence type="ECO:0000256" key="2">
    <source>
        <dbReference type="ARBA" id="ARBA00022692"/>
    </source>
</evidence>
<evidence type="ECO:0000256" key="1">
    <source>
        <dbReference type="ARBA" id="ARBA00004127"/>
    </source>
</evidence>
<sequence>MTMWLALLGVLWAIAYSIKYALHGSSNDSVYILPAYISKEFTGLNERVFELGRQHATILKNWFTLGSVVSAMIMFGGTCYLLWNFVALAARAVAQVDVEAPLSSTSVMIPGVTMPFMSLGYLWIAIFLAVAFHEFGHAVAAALSEIRLVSVGIFFAVVFPGAYVRFDSYYNIGVNDQIKIQSAGIWHNAVMTLFCAIQLAMLSTFLSPWFVLNQGVAVVSTPDYSVFEGVLSVGDVIVSVDHMPTLNISQWHHEISRLALLSDENATWKGDGYCVPPLDMFAPEKTITDTSCCNPDVESPLECFSTDLDDESQRCLDGKLVGDKSIARCSHHEPCPEGNVCVMPRLIESSTLIRLGLQDDRVVVLHAYPPEMSAELELSNYAPRRRGYPSLWILFPTCIERFWHFLYNVSGSLGLFNALPIHYLDGSHLCASYLQLLIADEQIRMRTLSAILMFGDVLVVLVAILSMVVR</sequence>
<dbReference type="VEuPathDB" id="FungiDB:AeMF1_013175"/>
<evidence type="ECO:0000259" key="8">
    <source>
        <dbReference type="Pfam" id="PF02163"/>
    </source>
</evidence>
<gene>
    <name evidence="9" type="ORF">Ae201684_009570</name>
</gene>
<dbReference type="Proteomes" id="UP000481153">
    <property type="component" value="Unassembled WGS sequence"/>
</dbReference>
<evidence type="ECO:0000313" key="9">
    <source>
        <dbReference type="EMBL" id="KAF0733320.1"/>
    </source>
</evidence>
<accession>A0A6G0X0B4</accession>
<dbReference type="Pfam" id="PF02163">
    <property type="entry name" value="Peptidase_M50"/>
    <property type="match status" value="1"/>
</dbReference>
<protein>
    <recommendedName>
        <fullName evidence="5">Endopeptidase S2P</fullName>
    </recommendedName>
</protein>
<dbReference type="GO" id="GO:1905897">
    <property type="term" value="P:regulation of response to endoplasmic reticulum stress"/>
    <property type="evidence" value="ECO:0007669"/>
    <property type="project" value="TreeGrafter"/>
</dbReference>
<dbReference type="InterPro" id="IPR001193">
    <property type="entry name" value="MBTPS2"/>
</dbReference>
<keyword evidence="2 6" id="KW-0812">Transmembrane</keyword>
<evidence type="ECO:0000256" key="3">
    <source>
        <dbReference type="ARBA" id="ARBA00022989"/>
    </source>
</evidence>
<feature type="domain" description="Peptidase M50" evidence="8">
    <location>
        <begin position="122"/>
        <end position="233"/>
    </location>
</feature>
<dbReference type="GO" id="GO:0004222">
    <property type="term" value="F:metalloendopeptidase activity"/>
    <property type="evidence" value="ECO:0007669"/>
    <property type="project" value="InterPro"/>
</dbReference>